<reference evidence="2 3" key="1">
    <citation type="submission" date="2010-03" db="EMBL/GenBank/DDBJ databases">
        <authorList>
            <consortium name="The Broad Institute Genome Sequencing Platform"/>
            <person name="Ward D."/>
            <person name="Earl A."/>
            <person name="Feldgarden M."/>
            <person name="Gevers D."/>
            <person name="Young S."/>
            <person name="Zeng Q."/>
            <person name="Koehrsen M."/>
            <person name="Alvarado L."/>
            <person name="Berlin A.M."/>
            <person name="Borenstein D."/>
            <person name="Chapman S.B."/>
            <person name="Chen Z."/>
            <person name="Engels R."/>
            <person name="Freedman E."/>
            <person name="Gellesch M."/>
            <person name="Goldberg J."/>
            <person name="Griggs A."/>
            <person name="Gujja S."/>
            <person name="Heilman E.R."/>
            <person name="Heiman D.I."/>
            <person name="Hepburn T.A."/>
            <person name="Howarth C."/>
            <person name="Jen D."/>
            <person name="Larson L."/>
            <person name="Mehta T."/>
            <person name="Park D."/>
            <person name="Pearson M."/>
            <person name="Richards J."/>
            <person name="Roberts A."/>
            <person name="Saif S."/>
            <person name="Shea T.D."/>
            <person name="Shenoy N."/>
            <person name="Sisk P."/>
            <person name="Stolte C."/>
            <person name="Sykes S.N."/>
            <person name="Walk T."/>
            <person name="White J."/>
            <person name="Yandava C."/>
            <person name="Izard J."/>
            <person name="Baranova O.V."/>
            <person name="Blanton J.M."/>
            <person name="Tanner A.C."/>
            <person name="Dewhirst F."/>
            <person name="Haas B."/>
            <person name="Nusbaum C."/>
            <person name="Birren B."/>
        </authorList>
    </citation>
    <scope>NUCLEOTIDE SEQUENCE [LARGE SCALE GENOMIC DNA]</scope>
    <source>
        <strain evidence="2 3">ATCC 29453</strain>
    </source>
</reference>
<dbReference type="AlphaFoldDB" id="V9HAV8"/>
<dbReference type="EMBL" id="ADCY02000053">
    <property type="protein sequence ID" value="EFG30033.2"/>
    <property type="molecule type" value="Genomic_DNA"/>
</dbReference>
<dbReference type="eggNOG" id="ENOG50317GR">
    <property type="taxonomic scope" value="Bacteria"/>
</dbReference>
<protein>
    <submittedName>
        <fullName evidence="2">Uncharacterized protein</fullName>
    </submittedName>
</protein>
<reference evidence="2 3" key="2">
    <citation type="submission" date="2011-10" db="EMBL/GenBank/DDBJ databases">
        <title>The Genome Sequence of Simonsiella muelleri ATCC 29453.</title>
        <authorList>
            <consortium name="The Broad Institute Genome Sequencing Platform"/>
            <consortium name="The Broad Institute Genome Sequencing Center for Infectious Disease"/>
            <person name="Earl A."/>
            <person name="Ward D."/>
            <person name="Feldgarden M."/>
            <person name="Gevers D."/>
            <person name="Izard J."/>
            <person name="Baranova O.V."/>
            <person name="Blanton J.M."/>
            <person name="Tanner A.C."/>
            <person name="Dewhirst F."/>
            <person name="Young S.K."/>
            <person name="Zeng Q."/>
            <person name="Gargeya S."/>
            <person name="Fitzgerald M."/>
            <person name="Haas B."/>
            <person name="Abouelleil A."/>
            <person name="Alvarado L."/>
            <person name="Arachchi H.M."/>
            <person name="Berlin A."/>
            <person name="Brown A."/>
            <person name="Chapman S.B."/>
            <person name="Chen Z."/>
            <person name="Dunbar C."/>
            <person name="Freedman E."/>
            <person name="Gearin G."/>
            <person name="Goldberg J."/>
            <person name="Griggs A."/>
            <person name="Gujja S."/>
            <person name="Heiman D."/>
            <person name="Howarth C."/>
            <person name="Larson L."/>
            <person name="Lui A."/>
            <person name="MacDonald P.J.P."/>
            <person name="Montmayeur A."/>
            <person name="Murphy C."/>
            <person name="Neiman D."/>
            <person name="Pearson M."/>
            <person name="Priest M."/>
            <person name="Roberts A."/>
            <person name="Saif S."/>
            <person name="Shea T."/>
            <person name="Shenoy N."/>
            <person name="Sisk P."/>
            <person name="Stolte C."/>
            <person name="Sykes S."/>
            <person name="Wortman J."/>
            <person name="Nusbaum C."/>
            <person name="Birren B."/>
        </authorList>
    </citation>
    <scope>NUCLEOTIDE SEQUENCE [LARGE SCALE GENOMIC DNA]</scope>
    <source>
        <strain evidence="2 3">ATCC 29453</strain>
    </source>
</reference>
<dbReference type="OrthoDB" id="8605437at2"/>
<dbReference type="Proteomes" id="UP000017813">
    <property type="component" value="Unassembled WGS sequence"/>
</dbReference>
<feature type="region of interest" description="Disordered" evidence="1">
    <location>
        <begin position="221"/>
        <end position="244"/>
    </location>
</feature>
<dbReference type="STRING" id="641147.HMPREF9021_02101"/>
<comment type="caution">
    <text evidence="2">The sequence shown here is derived from an EMBL/GenBank/DDBJ whole genome shotgun (WGS) entry which is preliminary data.</text>
</comment>
<feature type="compositionally biased region" description="Basic and acidic residues" evidence="1">
    <location>
        <begin position="221"/>
        <end position="230"/>
    </location>
</feature>
<evidence type="ECO:0000256" key="1">
    <source>
        <dbReference type="SAM" id="MobiDB-lite"/>
    </source>
</evidence>
<dbReference type="RefSeq" id="WP_002642807.1">
    <property type="nucleotide sequence ID" value="NZ_CP019448.1"/>
</dbReference>
<keyword evidence="3" id="KW-1185">Reference proteome</keyword>
<dbReference type="HOGENOM" id="CLU_1048998_0_0_4"/>
<dbReference type="KEGG" id="smur:BWP33_12210"/>
<name>V9HAV8_9NEIS</name>
<sequence>MLLLQTLKSHLNEECAIVYREFSAICGTNVQAATMLSKFVYWSDVVHRTEPQKCGWFYKTAQHLYDELGLTRRGYEKARNFLISQGLLQYRRGGVHGKMHFCVNFGRLLEMVYEIKGMVAPKNILQTQIDRDNYTIPKFIPLDKWNDYLDVYKDKKGKFPSNKQKSALIKQLARLRGKFDLNVVMERSIVAGWIGFYSPEYQPSQVNSYQEQKHIQAIQKEIQEQQRQRESQAPPRSEAAKQEQKQIMAEIMKHLKKAKKW</sequence>
<evidence type="ECO:0000313" key="2">
    <source>
        <dbReference type="EMBL" id="EFG30033.2"/>
    </source>
</evidence>
<accession>V9HAV8</accession>
<evidence type="ECO:0000313" key="3">
    <source>
        <dbReference type="Proteomes" id="UP000017813"/>
    </source>
</evidence>
<proteinExistence type="predicted"/>
<gene>
    <name evidence="2" type="ORF">HMPREF9021_02101</name>
</gene>
<organism evidence="2 3">
    <name type="scientific">Simonsiella muelleri ATCC 29453</name>
    <dbReference type="NCBI Taxonomy" id="641147"/>
    <lineage>
        <taxon>Bacteria</taxon>
        <taxon>Pseudomonadati</taxon>
        <taxon>Pseudomonadota</taxon>
        <taxon>Betaproteobacteria</taxon>
        <taxon>Neisseriales</taxon>
        <taxon>Neisseriaceae</taxon>
        <taxon>Simonsiella</taxon>
    </lineage>
</organism>